<protein>
    <recommendedName>
        <fullName evidence="3">Gamma-secretase subunit PEN-2</fullName>
    </recommendedName>
</protein>
<comment type="similarity">
    <text evidence="2">Belongs to the PEN-2 family.</text>
</comment>
<evidence type="ECO:0000313" key="10">
    <source>
        <dbReference type="Proteomes" id="UP000287033"/>
    </source>
</evidence>
<dbReference type="Pfam" id="PF10251">
    <property type="entry name" value="PEN-2"/>
    <property type="match status" value="1"/>
</dbReference>
<dbReference type="EMBL" id="BEZZ01006683">
    <property type="protein sequence ID" value="GCC17005.1"/>
    <property type="molecule type" value="Genomic_DNA"/>
</dbReference>
<dbReference type="Proteomes" id="UP000287033">
    <property type="component" value="Unassembled WGS sequence"/>
</dbReference>
<feature type="transmembrane region" description="Helical" evidence="8">
    <location>
        <begin position="12"/>
        <end position="31"/>
    </location>
</feature>
<name>A0A401RFU9_CHIPU</name>
<comment type="caution">
    <text evidence="9">The sequence shown here is derived from an EMBL/GenBank/DDBJ whole genome shotgun (WGS) entry which is preliminary data.</text>
</comment>
<evidence type="ECO:0000256" key="3">
    <source>
        <dbReference type="ARBA" id="ARBA00018306"/>
    </source>
</evidence>
<evidence type="ECO:0000256" key="7">
    <source>
        <dbReference type="ARBA" id="ARBA00023136"/>
    </source>
</evidence>
<reference evidence="9 10" key="1">
    <citation type="journal article" date="2018" name="Nat. Ecol. Evol.">
        <title>Shark genomes provide insights into elasmobranch evolution and the origin of vertebrates.</title>
        <authorList>
            <person name="Hara Y"/>
            <person name="Yamaguchi K"/>
            <person name="Onimaru K"/>
            <person name="Kadota M"/>
            <person name="Koyanagi M"/>
            <person name="Keeley SD"/>
            <person name="Tatsumi K"/>
            <person name="Tanaka K"/>
            <person name="Motone F"/>
            <person name="Kageyama Y"/>
            <person name="Nozu R"/>
            <person name="Adachi N"/>
            <person name="Nishimura O"/>
            <person name="Nakagawa R"/>
            <person name="Tanegashima C"/>
            <person name="Kiyatake I"/>
            <person name="Matsumoto R"/>
            <person name="Murakumo K"/>
            <person name="Nishida K"/>
            <person name="Terakita A"/>
            <person name="Kuratani S"/>
            <person name="Sato K"/>
            <person name="Hyodo S Kuraku.S."/>
        </authorList>
    </citation>
    <scope>NUCLEOTIDE SEQUENCE [LARGE SCALE GENOMIC DNA]</scope>
</reference>
<dbReference type="GO" id="GO:0070765">
    <property type="term" value="C:gamma-secretase complex"/>
    <property type="evidence" value="ECO:0007669"/>
    <property type="project" value="TreeGrafter"/>
</dbReference>
<dbReference type="GO" id="GO:0032580">
    <property type="term" value="C:Golgi cisterna membrane"/>
    <property type="evidence" value="ECO:0007669"/>
    <property type="project" value="UniProtKB-SubCell"/>
</dbReference>
<evidence type="ECO:0000313" key="9">
    <source>
        <dbReference type="EMBL" id="GCC17005.1"/>
    </source>
</evidence>
<dbReference type="OMA" id="KLYLCKW"/>
<dbReference type="OrthoDB" id="524898at2759"/>
<keyword evidence="4 8" id="KW-0812">Transmembrane</keyword>
<keyword evidence="7 8" id="KW-0472">Membrane</keyword>
<evidence type="ECO:0000256" key="5">
    <source>
        <dbReference type="ARBA" id="ARBA00022976"/>
    </source>
</evidence>
<organism evidence="9 10">
    <name type="scientific">Chiloscyllium punctatum</name>
    <name type="common">Brownbanded bambooshark</name>
    <name type="synonym">Hemiscyllium punctatum</name>
    <dbReference type="NCBI Taxonomy" id="137246"/>
    <lineage>
        <taxon>Eukaryota</taxon>
        <taxon>Metazoa</taxon>
        <taxon>Chordata</taxon>
        <taxon>Craniata</taxon>
        <taxon>Vertebrata</taxon>
        <taxon>Chondrichthyes</taxon>
        <taxon>Elasmobranchii</taxon>
        <taxon>Galeomorphii</taxon>
        <taxon>Galeoidea</taxon>
        <taxon>Orectolobiformes</taxon>
        <taxon>Hemiscylliidae</taxon>
        <taxon>Chiloscyllium</taxon>
    </lineage>
</organism>
<comment type="subcellular location">
    <subcellularLocation>
        <location evidence="1">Golgi apparatus</location>
        <location evidence="1">Golgi stack membrane</location>
        <topology evidence="1">Multi-pass membrane protein</topology>
    </subcellularLocation>
</comment>
<evidence type="ECO:0000256" key="1">
    <source>
        <dbReference type="ARBA" id="ARBA00004205"/>
    </source>
</evidence>
<evidence type="ECO:0000256" key="4">
    <source>
        <dbReference type="ARBA" id="ARBA00022692"/>
    </source>
</evidence>
<evidence type="ECO:0000256" key="2">
    <source>
        <dbReference type="ARBA" id="ARBA00009607"/>
    </source>
</evidence>
<dbReference type="PANTHER" id="PTHR16318:SF0">
    <property type="entry name" value="GAMMA-SECRETASE SUBUNIT PEN-2"/>
    <property type="match status" value="1"/>
</dbReference>
<keyword evidence="5" id="KW-0914">Notch signaling pathway</keyword>
<evidence type="ECO:0000256" key="6">
    <source>
        <dbReference type="ARBA" id="ARBA00022989"/>
    </source>
</evidence>
<dbReference type="STRING" id="137246.A0A401RFU9"/>
<evidence type="ECO:0000256" key="8">
    <source>
        <dbReference type="SAM" id="Phobius"/>
    </source>
</evidence>
<dbReference type="AlphaFoldDB" id="A0A401RFU9"/>
<dbReference type="PANTHER" id="PTHR16318">
    <property type="entry name" value="GAMMA-SECRETASE SUBUNIT PEN-2"/>
    <property type="match status" value="1"/>
</dbReference>
<gene>
    <name evidence="9" type="ORF">chiPu_0022246</name>
</gene>
<keyword evidence="10" id="KW-1185">Reference proteome</keyword>
<dbReference type="GO" id="GO:0007219">
    <property type="term" value="P:Notch signaling pathway"/>
    <property type="evidence" value="ECO:0007669"/>
    <property type="project" value="UniProtKB-KW"/>
</dbReference>
<keyword evidence="6 8" id="KW-1133">Transmembrane helix</keyword>
<sequence length="94" mass="10873">MERRFVLCSGCSPGGFALLPFLWLVNVVWFFQEAFLKPPFTEQLQIRKYVRWSAVGLLLWIAALTTWITVYQTFRPEWGAVGDYISFTIPLGIP</sequence>
<proteinExistence type="inferred from homology"/>
<accession>A0A401RFU9</accession>
<dbReference type="GO" id="GO:0007220">
    <property type="term" value="P:Notch receptor processing"/>
    <property type="evidence" value="ECO:0007669"/>
    <property type="project" value="TreeGrafter"/>
</dbReference>
<feature type="transmembrane region" description="Helical" evidence="8">
    <location>
        <begin position="52"/>
        <end position="74"/>
    </location>
</feature>
<dbReference type="InterPro" id="IPR019379">
    <property type="entry name" value="Gamma_Secretase_Asp_P_PEN2"/>
</dbReference>